<keyword evidence="2" id="KW-1185">Reference proteome</keyword>
<proteinExistence type="predicted"/>
<feature type="transmembrane region" description="Helical" evidence="1">
    <location>
        <begin position="83"/>
        <end position="103"/>
    </location>
</feature>
<evidence type="ECO:0000313" key="3">
    <source>
        <dbReference type="WBParaSite" id="nRc.2.0.1.t14502-RA"/>
    </source>
</evidence>
<dbReference type="Pfam" id="PF10321">
    <property type="entry name" value="7TM_GPCR_Srt"/>
    <property type="match status" value="1"/>
</dbReference>
<reference evidence="3" key="1">
    <citation type="submission" date="2022-11" db="UniProtKB">
        <authorList>
            <consortium name="WormBaseParasite"/>
        </authorList>
    </citation>
    <scope>IDENTIFICATION</scope>
</reference>
<dbReference type="Gene3D" id="1.20.1070.10">
    <property type="entry name" value="Rhodopsin 7-helix transmembrane proteins"/>
    <property type="match status" value="1"/>
</dbReference>
<feature type="transmembrane region" description="Helical" evidence="1">
    <location>
        <begin position="115"/>
        <end position="140"/>
    </location>
</feature>
<dbReference type="AlphaFoldDB" id="A0A915IK00"/>
<keyword evidence="1" id="KW-0812">Transmembrane</keyword>
<organism evidence="2 3">
    <name type="scientific">Romanomermis culicivorax</name>
    <name type="common">Nematode worm</name>
    <dbReference type="NCBI Taxonomy" id="13658"/>
    <lineage>
        <taxon>Eukaryota</taxon>
        <taxon>Metazoa</taxon>
        <taxon>Ecdysozoa</taxon>
        <taxon>Nematoda</taxon>
        <taxon>Enoplea</taxon>
        <taxon>Dorylaimia</taxon>
        <taxon>Mermithida</taxon>
        <taxon>Mermithoidea</taxon>
        <taxon>Mermithidae</taxon>
        <taxon>Romanomermis</taxon>
    </lineage>
</organism>
<evidence type="ECO:0000313" key="2">
    <source>
        <dbReference type="Proteomes" id="UP000887565"/>
    </source>
</evidence>
<feature type="transmembrane region" description="Helical" evidence="1">
    <location>
        <begin position="160"/>
        <end position="180"/>
    </location>
</feature>
<dbReference type="WBParaSite" id="nRc.2.0.1.t14502-RA">
    <property type="protein sequence ID" value="nRc.2.0.1.t14502-RA"/>
    <property type="gene ID" value="nRc.2.0.1.g14502"/>
</dbReference>
<name>A0A915IK00_ROMCU</name>
<keyword evidence="1" id="KW-0472">Membrane</keyword>
<dbReference type="InterPro" id="IPR019425">
    <property type="entry name" value="7TM_GPCR_serpentine_rcpt_Srt"/>
</dbReference>
<protein>
    <submittedName>
        <fullName evidence="3">Gustatory receptor</fullName>
    </submittedName>
</protein>
<dbReference type="SUPFAM" id="SSF81321">
    <property type="entry name" value="Family A G protein-coupled receptor-like"/>
    <property type="match status" value="1"/>
</dbReference>
<evidence type="ECO:0000256" key="1">
    <source>
        <dbReference type="SAM" id="Phobius"/>
    </source>
</evidence>
<accession>A0A915IK00</accession>
<keyword evidence="1" id="KW-1133">Transmembrane helix</keyword>
<feature type="transmembrane region" description="Helical" evidence="1">
    <location>
        <begin position="201"/>
        <end position="218"/>
    </location>
</feature>
<dbReference type="Proteomes" id="UP000887565">
    <property type="component" value="Unplaced"/>
</dbReference>
<feature type="transmembrane region" description="Helical" evidence="1">
    <location>
        <begin position="248"/>
        <end position="269"/>
    </location>
</feature>
<sequence>MKENVCYRFMKQHDQGFFSKLSLSATRDLTTICNYPNIRYISSTVIHLTYRPCSIMNNSDNYTVNITKELCSPWECNLVATSYIILSIIYVAFYIPCAYFIVTDKKLIRQSYYRIVMHMGILDFLTLLLNGIYSSILIYARRDSTTDDQTFMINKILGGLMNSIAVTYILFAHLLSFNRFMALCLPKMSKTVFSLRNTHKILFVCFIYNLGWFVAYQMPTLNIVYSIESFSWYYDTNSISLFVRNLDFIVNICHVVCMILWYVCLSIVLKLKIIFPEFTGFFGAKINNSYIKYKQCAYVFNQLGQKAKQLEMSARNQPSFINLVKMIEIKSVLSEKD</sequence>